<gene>
    <name evidence="2" type="ORF">g.31801</name>
    <name evidence="3" type="ORF">g.31802</name>
</gene>
<keyword evidence="1" id="KW-0472">Membrane</keyword>
<evidence type="ECO:0000313" key="2">
    <source>
        <dbReference type="EMBL" id="JAS88547.1"/>
    </source>
</evidence>
<keyword evidence="1" id="KW-1133">Transmembrane helix</keyword>
<evidence type="ECO:0000313" key="3">
    <source>
        <dbReference type="EMBL" id="JAS93729.1"/>
    </source>
</evidence>
<sequence>MSGLLDDPEEFKKNPLYKDHIYGDFTPFYVTISICTILALALFILNIFFCWCSTHKHYWKDSDTGNRWLLPIWVKLPYKQPPLDLSELEAGYAAPRPVYQSEVPEELIDLHKRESDL</sequence>
<feature type="transmembrane region" description="Helical" evidence="1">
    <location>
        <begin position="28"/>
        <end position="52"/>
    </location>
</feature>
<reference evidence="3" key="1">
    <citation type="submission" date="2015-11" db="EMBL/GenBank/DDBJ databases">
        <title>De novo transcriptome assembly of four potential Pierce s Disease insect vectors from Arizona vineyards.</title>
        <authorList>
            <person name="Tassone E.E."/>
        </authorList>
    </citation>
    <scope>NUCLEOTIDE SEQUENCE</scope>
</reference>
<organism evidence="3">
    <name type="scientific">Homalodisca liturata</name>
    <dbReference type="NCBI Taxonomy" id="320908"/>
    <lineage>
        <taxon>Eukaryota</taxon>
        <taxon>Metazoa</taxon>
        <taxon>Ecdysozoa</taxon>
        <taxon>Arthropoda</taxon>
        <taxon>Hexapoda</taxon>
        <taxon>Insecta</taxon>
        <taxon>Pterygota</taxon>
        <taxon>Neoptera</taxon>
        <taxon>Paraneoptera</taxon>
        <taxon>Hemiptera</taxon>
        <taxon>Auchenorrhyncha</taxon>
        <taxon>Membracoidea</taxon>
        <taxon>Cicadellidae</taxon>
        <taxon>Cicadellinae</taxon>
        <taxon>Proconiini</taxon>
        <taxon>Homalodisca</taxon>
    </lineage>
</organism>
<name>A0A1B6J3G2_9HEMI</name>
<dbReference type="EMBL" id="GECU01019159">
    <property type="protein sequence ID" value="JAS88547.1"/>
    <property type="molecule type" value="Transcribed_RNA"/>
</dbReference>
<dbReference type="EMBL" id="GECU01013977">
    <property type="protein sequence ID" value="JAS93729.1"/>
    <property type="molecule type" value="Transcribed_RNA"/>
</dbReference>
<protein>
    <submittedName>
        <fullName evidence="3">Uncharacterized protein</fullName>
    </submittedName>
</protein>
<keyword evidence="1" id="KW-0812">Transmembrane</keyword>
<dbReference type="AlphaFoldDB" id="A0A1B6J3G2"/>
<evidence type="ECO:0000256" key="1">
    <source>
        <dbReference type="SAM" id="Phobius"/>
    </source>
</evidence>
<accession>A0A1B6J3G2</accession>
<proteinExistence type="predicted"/>